<dbReference type="STRING" id="1388748.GCA_000463155_00599"/>
<dbReference type="Proteomes" id="UP000240212">
    <property type="component" value="Unassembled WGS sequence"/>
</dbReference>
<proteinExistence type="predicted"/>
<keyword evidence="2" id="KW-1185">Reference proteome</keyword>
<comment type="caution">
    <text evidence="1">The sequence shown here is derived from an EMBL/GenBank/DDBJ whole genome shotgun (WGS) entry which is preliminary data.</text>
</comment>
<dbReference type="RefSeq" id="WP_024549896.1">
    <property type="nucleotide sequence ID" value="NZ_CP188034.1"/>
</dbReference>
<evidence type="ECO:0000313" key="2">
    <source>
        <dbReference type="Proteomes" id="UP000240212"/>
    </source>
</evidence>
<evidence type="ECO:0000313" key="1">
    <source>
        <dbReference type="EMBL" id="PSN06771.1"/>
    </source>
</evidence>
<name>A0A2P8VGU8_9ENTR</name>
<protein>
    <submittedName>
        <fullName evidence="1">Protein rhiA</fullName>
    </submittedName>
</protein>
<accession>A0A2P8VGU8</accession>
<sequence>MSQNYTLNFHNNTRNYGKICVYQTAPDVNDPQLMSLAWFAEPAHPTTNVKFSWSIDYAFIWDETGPLVPGVVFDASQTWPADLTASNHVDFTSDRAALTFANQRGGAKPGTLYVHNGSTVPFDVASVGVAMSGAGTFARPAQPNLTFSFTPHPVYWVTFGDYEVGEVLDVESITNAQQISFNPNIYNVDVTLNLDNTWTVR</sequence>
<gene>
    <name evidence="1" type="ORF">C7G83_14275</name>
</gene>
<dbReference type="AlphaFoldDB" id="A0A2P8VGU8"/>
<dbReference type="EMBL" id="PYEP01000006">
    <property type="protein sequence ID" value="PSN06771.1"/>
    <property type="molecule type" value="Genomic_DNA"/>
</dbReference>
<organism evidence="1 2">
    <name type="scientific">Siccibacter turicensis</name>
    <dbReference type="NCBI Taxonomy" id="357233"/>
    <lineage>
        <taxon>Bacteria</taxon>
        <taxon>Pseudomonadati</taxon>
        <taxon>Pseudomonadota</taxon>
        <taxon>Gammaproteobacteria</taxon>
        <taxon>Enterobacterales</taxon>
        <taxon>Enterobacteriaceae</taxon>
        <taxon>Siccibacter</taxon>
    </lineage>
</organism>
<dbReference type="OrthoDB" id="2661796at2"/>
<reference evidence="1 2" key="1">
    <citation type="submission" date="2018-03" db="EMBL/GenBank/DDBJ databases">
        <title>Draft genome sequence of the first documented clinical Siccibacter turicensis isolate in Austria.</title>
        <authorList>
            <person name="Lepuschitz S."/>
            <person name="Pekard-Amenitsch S."/>
            <person name="Haunold R."/>
            <person name="Schill S."/>
            <person name="Mach R."/>
            <person name="Allerberger F."/>
            <person name="Ruppitsch W."/>
            <person name="Forsythe S.J."/>
        </authorList>
    </citation>
    <scope>NUCLEOTIDE SEQUENCE [LARGE SCALE GENOMIC DNA]</scope>
    <source>
        <strain evidence="1 2">6100069499-17</strain>
    </source>
</reference>